<evidence type="ECO:0000313" key="1">
    <source>
        <dbReference type="EMBL" id="GJE59374.1"/>
    </source>
</evidence>
<organism evidence="1 2">
    <name type="scientific">Methylobacterium trifolii</name>
    <dbReference type="NCBI Taxonomy" id="1003092"/>
    <lineage>
        <taxon>Bacteria</taxon>
        <taxon>Pseudomonadati</taxon>
        <taxon>Pseudomonadota</taxon>
        <taxon>Alphaproteobacteria</taxon>
        <taxon>Hyphomicrobiales</taxon>
        <taxon>Methylobacteriaceae</taxon>
        <taxon>Methylobacterium</taxon>
    </lineage>
</organism>
<dbReference type="Proteomes" id="UP001055057">
    <property type="component" value="Unassembled WGS sequence"/>
</dbReference>
<evidence type="ECO:0000313" key="2">
    <source>
        <dbReference type="Proteomes" id="UP001055057"/>
    </source>
</evidence>
<protein>
    <submittedName>
        <fullName evidence="1">Uncharacterized protein</fullName>
    </submittedName>
</protein>
<comment type="caution">
    <text evidence="1">The sequence shown here is derived from an EMBL/GenBank/DDBJ whole genome shotgun (WGS) entry which is preliminary data.</text>
</comment>
<keyword evidence="2" id="KW-1185">Reference proteome</keyword>
<accession>A0ABQ4TXZ6</accession>
<reference evidence="1" key="2">
    <citation type="submission" date="2021-08" db="EMBL/GenBank/DDBJ databases">
        <authorList>
            <person name="Tani A."/>
            <person name="Ola A."/>
            <person name="Ogura Y."/>
            <person name="Katsura K."/>
            <person name="Hayashi T."/>
        </authorList>
    </citation>
    <scope>NUCLEOTIDE SEQUENCE</scope>
    <source>
        <strain evidence="1">DSM 23632</strain>
    </source>
</reference>
<dbReference type="EMBL" id="BPRB01000075">
    <property type="protein sequence ID" value="GJE59374.1"/>
    <property type="molecule type" value="Genomic_DNA"/>
</dbReference>
<gene>
    <name evidence="1" type="ORF">MPOCJGCO_1465</name>
</gene>
<reference evidence="1" key="1">
    <citation type="journal article" date="2021" name="Front. Microbiol.">
        <title>Comprehensive Comparative Genomics and Phenotyping of Methylobacterium Species.</title>
        <authorList>
            <person name="Alessa O."/>
            <person name="Ogura Y."/>
            <person name="Fujitani Y."/>
            <person name="Takami H."/>
            <person name="Hayashi T."/>
            <person name="Sahin N."/>
            <person name="Tani A."/>
        </authorList>
    </citation>
    <scope>NUCLEOTIDE SEQUENCE</scope>
    <source>
        <strain evidence="1">DSM 23632</strain>
    </source>
</reference>
<name>A0ABQ4TXZ6_9HYPH</name>
<proteinExistence type="predicted"/>
<sequence>MLDGGYRPDRTRLLRRIADVVGLPVSAFETDRVDVGRSAGASLAECDALIAAFLRIDDPKARRRCLDMVRAAAQG</sequence>